<accession>A0A8H7ZXI7</accession>
<dbReference type="EMBL" id="JAEFCI010003990">
    <property type="protein sequence ID" value="KAG5461220.1"/>
    <property type="molecule type" value="Genomic_DNA"/>
</dbReference>
<comment type="caution">
    <text evidence="1">The sequence shown here is derived from an EMBL/GenBank/DDBJ whole genome shotgun (WGS) entry which is preliminary data.</text>
</comment>
<evidence type="ECO:0000313" key="1">
    <source>
        <dbReference type="EMBL" id="KAG5461220.1"/>
    </source>
</evidence>
<gene>
    <name evidence="1" type="ORF">BJ554DRAFT_6619</name>
</gene>
<dbReference type="AlphaFoldDB" id="A0A8H7ZXI7"/>
<feature type="non-terminal residue" evidence="1">
    <location>
        <position position="1"/>
    </location>
</feature>
<organism evidence="1 2">
    <name type="scientific">Olpidium bornovanus</name>
    <dbReference type="NCBI Taxonomy" id="278681"/>
    <lineage>
        <taxon>Eukaryota</taxon>
        <taxon>Fungi</taxon>
        <taxon>Fungi incertae sedis</taxon>
        <taxon>Olpidiomycota</taxon>
        <taxon>Olpidiomycotina</taxon>
        <taxon>Olpidiomycetes</taxon>
        <taxon>Olpidiales</taxon>
        <taxon>Olpidiaceae</taxon>
        <taxon>Olpidium</taxon>
    </lineage>
</organism>
<keyword evidence="2" id="KW-1185">Reference proteome</keyword>
<name>A0A8H7ZXI7_9FUNG</name>
<evidence type="ECO:0000313" key="2">
    <source>
        <dbReference type="Proteomes" id="UP000673691"/>
    </source>
</evidence>
<proteinExistence type="predicted"/>
<sequence>ACGSAPDYPGDPLKKTELPAPAFASSHVPGNCHIDYQMFLDGLRRKKGLEVFTQDLSVGVSLFQRASGRFAVLYLYGIGFTKLDRPPVFFGVSRRSPAAARLAGAQAGCADPWSSPSVAGARAADRVARSAAVSGGGGDAVHGRGRNSERFEDFRVATRVGLTLPTSLERREQSVLVRSRRSSAWVFLKKKKAATIRDDLNRVLFVDVEWCRSCVR</sequence>
<protein>
    <submittedName>
        <fullName evidence="1">Uncharacterized protein</fullName>
    </submittedName>
</protein>
<dbReference type="Proteomes" id="UP000673691">
    <property type="component" value="Unassembled WGS sequence"/>
</dbReference>
<reference evidence="1 2" key="1">
    <citation type="journal article" name="Sci. Rep.">
        <title>Genome-scale phylogenetic analyses confirm Olpidium as the closest living zoosporic fungus to the non-flagellated, terrestrial fungi.</title>
        <authorList>
            <person name="Chang Y."/>
            <person name="Rochon D."/>
            <person name="Sekimoto S."/>
            <person name="Wang Y."/>
            <person name="Chovatia M."/>
            <person name="Sandor L."/>
            <person name="Salamov A."/>
            <person name="Grigoriev I.V."/>
            <person name="Stajich J.E."/>
            <person name="Spatafora J.W."/>
        </authorList>
    </citation>
    <scope>NUCLEOTIDE SEQUENCE [LARGE SCALE GENOMIC DNA]</scope>
    <source>
        <strain evidence="1">S191</strain>
    </source>
</reference>